<dbReference type="RefSeq" id="WP_052512135.1">
    <property type="nucleotide sequence ID" value="NZ_BAND01000110.1"/>
</dbReference>
<dbReference type="Proteomes" id="UP000019760">
    <property type="component" value="Unassembled WGS sequence"/>
</dbReference>
<evidence type="ECO:0000313" key="3">
    <source>
        <dbReference type="EMBL" id="GAJ30208.1"/>
    </source>
</evidence>
<keyword evidence="4" id="KW-1185">Reference proteome</keyword>
<sequence>MRRVQQICAAALVACGLTCGVNDARATPAAPSPAAPDPATAPDRALAREIITRLGQVPERTRPFHETREIAALTRPLVTSGVLIFHRPAYLRQSTLVPHHEEMILDGNAASIQRGTDSAHVVALDQSPALAVLATTLRAPLEGDIAALERYYTLSATGDDRAWMLVMTPSDPDAARLVRTVSLWGRNNAIDRLRVVLANGDVQTLTIDP</sequence>
<organism evidence="3 4">
    <name type="scientific">Acidomonas methanolica NBRC 104435</name>
    <dbReference type="NCBI Taxonomy" id="1231351"/>
    <lineage>
        <taxon>Bacteria</taxon>
        <taxon>Pseudomonadati</taxon>
        <taxon>Pseudomonadota</taxon>
        <taxon>Alphaproteobacteria</taxon>
        <taxon>Acetobacterales</taxon>
        <taxon>Acetobacteraceae</taxon>
        <taxon>Acidomonas</taxon>
    </lineage>
</organism>
<dbReference type="EMBL" id="BAND01000110">
    <property type="protein sequence ID" value="GAJ30208.1"/>
    <property type="molecule type" value="Genomic_DNA"/>
</dbReference>
<dbReference type="OrthoDB" id="7304127at2"/>
<evidence type="ECO:0000256" key="1">
    <source>
        <dbReference type="ARBA" id="ARBA00022729"/>
    </source>
</evidence>
<proteinExistence type="predicted"/>
<dbReference type="AlphaFoldDB" id="A0A023D7V2"/>
<evidence type="ECO:0000313" key="4">
    <source>
        <dbReference type="Proteomes" id="UP000019760"/>
    </source>
</evidence>
<feature type="signal peptide" evidence="2">
    <location>
        <begin position="1"/>
        <end position="26"/>
    </location>
</feature>
<evidence type="ECO:0000256" key="2">
    <source>
        <dbReference type="SAM" id="SignalP"/>
    </source>
</evidence>
<name>A0A023D7V2_ACIMT</name>
<dbReference type="InterPro" id="IPR004564">
    <property type="entry name" value="OM_lipoprot_carrier_LolA-like"/>
</dbReference>
<comment type="caution">
    <text evidence="3">The sequence shown here is derived from an EMBL/GenBank/DDBJ whole genome shotgun (WGS) entry which is preliminary data.</text>
</comment>
<dbReference type="CDD" id="cd16325">
    <property type="entry name" value="LolA"/>
    <property type="match status" value="1"/>
</dbReference>
<dbReference type="Gene3D" id="2.50.20.10">
    <property type="entry name" value="Lipoprotein localisation LolA/LolB/LppX"/>
    <property type="match status" value="1"/>
</dbReference>
<dbReference type="Pfam" id="PF19574">
    <property type="entry name" value="LolA_3"/>
    <property type="match status" value="1"/>
</dbReference>
<gene>
    <name evidence="3" type="ORF">Amme_111_033</name>
</gene>
<dbReference type="PROSITE" id="PS51257">
    <property type="entry name" value="PROKAR_LIPOPROTEIN"/>
    <property type="match status" value="1"/>
</dbReference>
<accession>A0A023D7V2</accession>
<feature type="chain" id="PRO_5030001454" evidence="2">
    <location>
        <begin position="27"/>
        <end position="209"/>
    </location>
</feature>
<dbReference type="SUPFAM" id="SSF89392">
    <property type="entry name" value="Prokaryotic lipoproteins and lipoprotein localization factors"/>
    <property type="match status" value="1"/>
</dbReference>
<reference evidence="3 4" key="2">
    <citation type="journal article" date="2014" name="FEMS Microbiol. Lett.">
        <title>Draft genomic DNA sequence of the facultatively methylotrophic bacterium Acidomonas methanolica type strain MB58.</title>
        <authorList>
            <person name="Higashiura N."/>
            <person name="Hadano H."/>
            <person name="Hirakawa H."/>
            <person name="Matsutani M."/>
            <person name="Takabe S."/>
            <person name="Matsushita K."/>
            <person name="Azuma Y."/>
        </authorList>
    </citation>
    <scope>NUCLEOTIDE SEQUENCE [LARGE SCALE GENOMIC DNA]</scope>
    <source>
        <strain evidence="3 4">MB58</strain>
    </source>
</reference>
<protein>
    <submittedName>
        <fullName evidence="3">Fatty acyl CoA synthetase</fullName>
    </submittedName>
</protein>
<dbReference type="InterPro" id="IPR029046">
    <property type="entry name" value="LolA/LolB/LppX"/>
</dbReference>
<reference evidence="4" key="1">
    <citation type="journal article" date="2014" name="FEMS Microbiol. Lett.">
        <title>Draft Genomic DNA Sequence of the Facultatively Methylotrophic Bacterium Acidomonas methanolica type strain MB58.</title>
        <authorList>
            <person name="Higashiura N."/>
            <person name="Hadano H."/>
            <person name="Hirakawa H."/>
            <person name="Matsutani M."/>
            <person name="Takabe S."/>
            <person name="Matsushita K."/>
            <person name="Azuma Y."/>
        </authorList>
    </citation>
    <scope>NUCLEOTIDE SEQUENCE [LARGE SCALE GENOMIC DNA]</scope>
    <source>
        <strain evidence="4">MB58</strain>
    </source>
</reference>
<keyword evidence="1 2" id="KW-0732">Signal</keyword>